<feature type="transmembrane region" description="Helical" evidence="3">
    <location>
        <begin position="80"/>
        <end position="98"/>
    </location>
</feature>
<dbReference type="AlphaFoldDB" id="A0A1I1P479"/>
<sequence length="458" mass="48413">MAERLPRGQLLAYGLPGLPLAVLGLPLYVYLPGFYAEEVGLGLTLTGALLLIARIWDMVTDPVVGSLGDRLHLPLGRRRGLMLLGAPLLLIAATALFLPPADAGGGHLLLWSLLIYLGWTLVTLPYTAWGAELSDDYDERSRITGIREGAVVLGTLVAALLPPLLGRDEPGQALAVLTTFLWLAVPLTVGLALWRVPEPVTSGEPIPWREGLTLLRGNRPFFRLLLAYAANGTANALPATLFLLFVEHIIQRPDWTGTLLGLYFVAGIAGLPLWLALARRWGKHRTWAASMLWAAAIFATVPLLGAGDLVAFSLIVVLSGLSLGVDMALPASIQADVVDEDTAAGGGGRAGLFFGLWGMATKLALALAVGIAFPLLDLAGFDGPAGEGLLALALLYGGLPVIIKITAVALVWDFPVDRTRQHQLQGSIHHETDPSTPGHPGSDPGGLDPRPDPASGRL</sequence>
<dbReference type="InterPro" id="IPR039672">
    <property type="entry name" value="MFS_2"/>
</dbReference>
<dbReference type="STRING" id="1123397.SAMN05660831_00588"/>
<feature type="region of interest" description="Disordered" evidence="2">
    <location>
        <begin position="423"/>
        <end position="458"/>
    </location>
</feature>
<dbReference type="GO" id="GO:0015293">
    <property type="term" value="F:symporter activity"/>
    <property type="evidence" value="ECO:0007669"/>
    <property type="project" value="InterPro"/>
</dbReference>
<comment type="similarity">
    <text evidence="1">Belongs to the sodium:galactoside symporter (TC 2.A.2) family.</text>
</comment>
<dbReference type="GO" id="GO:0008643">
    <property type="term" value="P:carbohydrate transport"/>
    <property type="evidence" value="ECO:0007669"/>
    <property type="project" value="InterPro"/>
</dbReference>
<feature type="transmembrane region" description="Helical" evidence="3">
    <location>
        <begin position="110"/>
        <end position="129"/>
    </location>
</feature>
<accession>A0A1I1P479</accession>
<dbReference type="GO" id="GO:0005886">
    <property type="term" value="C:plasma membrane"/>
    <property type="evidence" value="ECO:0007669"/>
    <property type="project" value="TreeGrafter"/>
</dbReference>
<feature type="transmembrane region" description="Helical" evidence="3">
    <location>
        <begin position="388"/>
        <end position="412"/>
    </location>
</feature>
<evidence type="ECO:0000256" key="3">
    <source>
        <dbReference type="SAM" id="Phobius"/>
    </source>
</evidence>
<dbReference type="Pfam" id="PF13347">
    <property type="entry name" value="MFS_2"/>
    <property type="match status" value="1"/>
</dbReference>
<name>A0A1I1P479_9GAMM</name>
<keyword evidence="3" id="KW-0472">Membrane</keyword>
<dbReference type="PANTHER" id="PTHR11328:SF24">
    <property type="entry name" value="MAJOR FACILITATOR SUPERFAMILY (MFS) PROFILE DOMAIN-CONTAINING PROTEIN"/>
    <property type="match status" value="1"/>
</dbReference>
<evidence type="ECO:0000313" key="4">
    <source>
        <dbReference type="EMBL" id="SFD04639.1"/>
    </source>
</evidence>
<evidence type="ECO:0000313" key="5">
    <source>
        <dbReference type="Proteomes" id="UP000198611"/>
    </source>
</evidence>
<feature type="transmembrane region" description="Helical" evidence="3">
    <location>
        <begin position="225"/>
        <end position="246"/>
    </location>
</feature>
<keyword evidence="3" id="KW-1133">Transmembrane helix</keyword>
<dbReference type="Proteomes" id="UP000198611">
    <property type="component" value="Unassembled WGS sequence"/>
</dbReference>
<evidence type="ECO:0000256" key="1">
    <source>
        <dbReference type="ARBA" id="ARBA00009617"/>
    </source>
</evidence>
<feature type="transmembrane region" description="Helical" evidence="3">
    <location>
        <begin position="149"/>
        <end position="166"/>
    </location>
</feature>
<feature type="transmembrane region" description="Helical" evidence="3">
    <location>
        <begin position="172"/>
        <end position="194"/>
    </location>
</feature>
<feature type="transmembrane region" description="Helical" evidence="3">
    <location>
        <begin position="12"/>
        <end position="33"/>
    </location>
</feature>
<keyword evidence="5" id="KW-1185">Reference proteome</keyword>
<dbReference type="RefSeq" id="WP_093427232.1">
    <property type="nucleotide sequence ID" value="NZ_FOMJ01000001.1"/>
</dbReference>
<dbReference type="EMBL" id="FOMJ01000001">
    <property type="protein sequence ID" value="SFD04639.1"/>
    <property type="molecule type" value="Genomic_DNA"/>
</dbReference>
<evidence type="ECO:0000256" key="2">
    <source>
        <dbReference type="SAM" id="MobiDB-lite"/>
    </source>
</evidence>
<feature type="transmembrane region" description="Helical" evidence="3">
    <location>
        <begin position="39"/>
        <end position="59"/>
    </location>
</feature>
<proteinExistence type="inferred from homology"/>
<organism evidence="4 5">
    <name type="scientific">Thiohalospira halophila DSM 15071</name>
    <dbReference type="NCBI Taxonomy" id="1123397"/>
    <lineage>
        <taxon>Bacteria</taxon>
        <taxon>Pseudomonadati</taxon>
        <taxon>Pseudomonadota</taxon>
        <taxon>Gammaproteobacteria</taxon>
        <taxon>Thiohalospirales</taxon>
        <taxon>Thiohalospiraceae</taxon>
        <taxon>Thiohalospira</taxon>
    </lineage>
</organism>
<feature type="transmembrane region" description="Helical" evidence="3">
    <location>
        <begin position="350"/>
        <end position="376"/>
    </location>
</feature>
<dbReference type="PANTHER" id="PTHR11328">
    <property type="entry name" value="MAJOR FACILITATOR SUPERFAMILY DOMAIN-CONTAINING PROTEIN"/>
    <property type="match status" value="1"/>
</dbReference>
<reference evidence="4 5" key="1">
    <citation type="submission" date="2016-10" db="EMBL/GenBank/DDBJ databases">
        <authorList>
            <person name="de Groot N.N."/>
        </authorList>
    </citation>
    <scope>NUCLEOTIDE SEQUENCE [LARGE SCALE GENOMIC DNA]</scope>
    <source>
        <strain evidence="4 5">HL3</strain>
    </source>
</reference>
<dbReference type="InterPro" id="IPR036259">
    <property type="entry name" value="MFS_trans_sf"/>
</dbReference>
<keyword evidence="3" id="KW-0812">Transmembrane</keyword>
<dbReference type="Gene3D" id="1.20.1250.20">
    <property type="entry name" value="MFS general substrate transporter like domains"/>
    <property type="match status" value="2"/>
</dbReference>
<gene>
    <name evidence="4" type="ORF">SAMN05660831_00588</name>
</gene>
<dbReference type="SUPFAM" id="SSF103473">
    <property type="entry name" value="MFS general substrate transporter"/>
    <property type="match status" value="1"/>
</dbReference>
<dbReference type="OrthoDB" id="181905at2"/>
<protein>
    <submittedName>
        <fullName evidence="4">Na+/melibiose symporter</fullName>
    </submittedName>
</protein>
<feature type="transmembrane region" description="Helical" evidence="3">
    <location>
        <begin position="258"/>
        <end position="277"/>
    </location>
</feature>